<keyword evidence="3" id="KW-1185">Reference proteome</keyword>
<organism evidence="2 3">
    <name type="scientific">Petrocella atlantisensis</name>
    <dbReference type="NCBI Taxonomy" id="2173034"/>
    <lineage>
        <taxon>Bacteria</taxon>
        <taxon>Bacillati</taxon>
        <taxon>Bacillota</taxon>
        <taxon>Clostridia</taxon>
        <taxon>Lachnospirales</taxon>
        <taxon>Vallitaleaceae</taxon>
        <taxon>Petrocella</taxon>
    </lineage>
</organism>
<sequence>MHGFQEIRADVLINSDDLRRRFKDVRELVHSRGNAGVLVNNRVDMVLMDIEVYNKLIENQTAG</sequence>
<dbReference type="RefSeq" id="WP_125137768.1">
    <property type="nucleotide sequence ID" value="NZ_LR130778.1"/>
</dbReference>
<evidence type="ECO:0008006" key="4">
    <source>
        <dbReference type="Google" id="ProtNLM"/>
    </source>
</evidence>
<dbReference type="EMBL" id="LR130778">
    <property type="protein sequence ID" value="VDN48663.1"/>
    <property type="molecule type" value="Genomic_DNA"/>
</dbReference>
<dbReference type="SUPFAM" id="SSF143120">
    <property type="entry name" value="YefM-like"/>
    <property type="match status" value="1"/>
</dbReference>
<reference evidence="2 3" key="1">
    <citation type="submission" date="2018-09" db="EMBL/GenBank/DDBJ databases">
        <authorList>
            <person name="Postec A."/>
        </authorList>
    </citation>
    <scope>NUCLEOTIDE SEQUENCE [LARGE SCALE GENOMIC DNA]</scope>
    <source>
        <strain evidence="2">70B-A</strain>
    </source>
</reference>
<evidence type="ECO:0000256" key="1">
    <source>
        <dbReference type="ARBA" id="ARBA00009981"/>
    </source>
</evidence>
<evidence type="ECO:0000313" key="3">
    <source>
        <dbReference type="Proteomes" id="UP000279029"/>
    </source>
</evidence>
<protein>
    <recommendedName>
        <fullName evidence="4">Antitoxin</fullName>
    </recommendedName>
</protein>
<proteinExistence type="inferred from homology"/>
<dbReference type="KEGG" id="cbar:PATL70BA_2760"/>
<dbReference type="Proteomes" id="UP000279029">
    <property type="component" value="Chromosome"/>
</dbReference>
<comment type="similarity">
    <text evidence="1">Belongs to the phD/YefM antitoxin family.</text>
</comment>
<gene>
    <name evidence="2" type="ORF">PATL70BA_2760</name>
</gene>
<dbReference type="InterPro" id="IPR036165">
    <property type="entry name" value="YefM-like_sf"/>
</dbReference>
<evidence type="ECO:0000313" key="2">
    <source>
        <dbReference type="EMBL" id="VDN48663.1"/>
    </source>
</evidence>
<accession>A0A3P7PF08</accession>
<name>A0A3P7PF08_9FIRM</name>
<dbReference type="AlphaFoldDB" id="A0A3P7PF08"/>